<gene>
    <name evidence="2" type="ordered locus">Krad_2297</name>
</gene>
<accession>A6WAD9</accession>
<proteinExistence type="predicted"/>
<dbReference type="HOGENOM" id="CLU_1303528_0_0_11"/>
<feature type="region of interest" description="Disordered" evidence="1">
    <location>
        <begin position="30"/>
        <end position="70"/>
    </location>
</feature>
<dbReference type="EMBL" id="CP000750">
    <property type="protein sequence ID" value="ABS03778.1"/>
    <property type="molecule type" value="Genomic_DNA"/>
</dbReference>
<feature type="compositionally biased region" description="Low complexity" evidence="1">
    <location>
        <begin position="36"/>
        <end position="58"/>
    </location>
</feature>
<sequence length="211" mass="21761">MPAVGSELAVLEMADGTEAVAVLARAGKGEGPLMYPARAPKSSAGSSAAASKPGRGARVASTAHGTRTRVAKETTALPTARRMLRRSAMTRPNLRAVATTDAPSQVQTTRVHRSRDGPLRRLRRCVSGPPRMLQGSVRTNSSPAKGLFLRDGRGQPNDTGGVSRCPWVPVGVGDLPAFEGCGRGLITASAAAAEPGQELPRSCRAACGPSS</sequence>
<dbReference type="STRING" id="266940.Krad_2297"/>
<evidence type="ECO:0000256" key="1">
    <source>
        <dbReference type="SAM" id="MobiDB-lite"/>
    </source>
</evidence>
<organism evidence="2 3">
    <name type="scientific">Kineococcus radiotolerans (strain ATCC BAA-149 / DSM 14245 / SRS30216)</name>
    <dbReference type="NCBI Taxonomy" id="266940"/>
    <lineage>
        <taxon>Bacteria</taxon>
        <taxon>Bacillati</taxon>
        <taxon>Actinomycetota</taxon>
        <taxon>Actinomycetes</taxon>
        <taxon>Kineosporiales</taxon>
        <taxon>Kineosporiaceae</taxon>
        <taxon>Kineococcus</taxon>
    </lineage>
</organism>
<name>A6WAD9_KINRD</name>
<reference evidence="3" key="1">
    <citation type="journal article" date="2008" name="PLoS ONE">
        <title>Survival in nuclear waste, extreme resistance, and potential applications gleaned from the genome sequence of Kineococcus radiotolerans SRS30216.</title>
        <authorList>
            <person name="Bagwell C.E."/>
            <person name="Bhat S."/>
            <person name="Hawkins G.M."/>
            <person name="Smith B.W."/>
            <person name="Biswas T."/>
            <person name="Hoover T.R."/>
            <person name="Saunders E."/>
            <person name="Han C.S."/>
            <person name="Tsodikov O.V."/>
            <person name="Shimkets L.J."/>
        </authorList>
    </citation>
    <scope>NUCLEOTIDE SEQUENCE [LARGE SCALE GENOMIC DNA]</scope>
    <source>
        <strain evidence="3">ATCC BAA-149 / DSM 14245 / SRS30216</strain>
    </source>
</reference>
<evidence type="ECO:0000313" key="2">
    <source>
        <dbReference type="EMBL" id="ABS03778.1"/>
    </source>
</evidence>
<keyword evidence="3" id="KW-1185">Reference proteome</keyword>
<dbReference type="AlphaFoldDB" id="A6WAD9"/>
<feature type="region of interest" description="Disordered" evidence="1">
    <location>
        <begin position="98"/>
        <end position="117"/>
    </location>
</feature>
<protein>
    <submittedName>
        <fullName evidence="2">Uncharacterized protein</fullName>
    </submittedName>
</protein>
<dbReference type="KEGG" id="kra:Krad_2297"/>
<evidence type="ECO:0000313" key="3">
    <source>
        <dbReference type="Proteomes" id="UP000001116"/>
    </source>
</evidence>
<dbReference type="Proteomes" id="UP000001116">
    <property type="component" value="Chromosome"/>
</dbReference>